<reference evidence="1" key="1">
    <citation type="submission" date="2016-10" db="EMBL/GenBank/DDBJ databases">
        <authorList>
            <person name="Varghese N."/>
        </authorList>
    </citation>
    <scope>NUCLEOTIDE SEQUENCE</scope>
</reference>
<sequence length="82" mass="9378">MIKVRCKECGKEVISNSARSVSCGCPNMTTINGDKLTALDLNKVVMISSHQENKPDGLTSQDLQWQEERRKRKVRKLNFEVR</sequence>
<dbReference type="EMBL" id="KY052852">
    <property type="protein sequence ID" value="ASF00698.1"/>
    <property type="molecule type" value="Genomic_DNA"/>
</dbReference>
<accession>A0A218MN60</accession>
<evidence type="ECO:0000313" key="1">
    <source>
        <dbReference type="EMBL" id="ASF00698.1"/>
    </source>
</evidence>
<protein>
    <submittedName>
        <fullName evidence="1">Uncharacterized protein</fullName>
    </submittedName>
</protein>
<name>A0A218MN60_9VIRU</name>
<proteinExistence type="predicted"/>
<organism evidence="1">
    <name type="scientific">uncultured virus</name>
    <dbReference type="NCBI Taxonomy" id="340016"/>
    <lineage>
        <taxon>Viruses</taxon>
        <taxon>environmental samples</taxon>
    </lineage>
</organism>
<reference evidence="1" key="2">
    <citation type="journal article" date="2017" name="Nat. Commun.">
        <title>Single-virus genomics reveals hidden cosmopolitan and abundant viruses.</title>
        <authorList>
            <person name="Martinez-Hernandez F."/>
            <person name="Fornas O."/>
            <person name="Lluesma Gomez M."/>
            <person name="Bolduc B."/>
            <person name="de la Cruz Pena M.J."/>
            <person name="Martinez J.M."/>
            <person name="Anton J."/>
            <person name="Gasol J.M."/>
            <person name="Rosselli R."/>
            <person name="Rodriguez-Valera F."/>
            <person name="Sullivan M.B."/>
            <person name="Acinas S.G."/>
            <person name="Martinez-Garcia M."/>
        </authorList>
    </citation>
    <scope>NUCLEOTIDE SEQUENCE</scope>
</reference>